<evidence type="ECO:0000313" key="2">
    <source>
        <dbReference type="Proteomes" id="UP000499080"/>
    </source>
</evidence>
<keyword evidence="2" id="KW-1185">Reference proteome</keyword>
<proteinExistence type="predicted"/>
<comment type="caution">
    <text evidence="1">The sequence shown here is derived from an EMBL/GenBank/DDBJ whole genome shotgun (WGS) entry which is preliminary data.</text>
</comment>
<reference evidence="1 2" key="1">
    <citation type="journal article" date="2019" name="Sci. Rep.">
        <title>Orb-weaving spider Araneus ventricosus genome elucidates the spidroin gene catalogue.</title>
        <authorList>
            <person name="Kono N."/>
            <person name="Nakamura H."/>
            <person name="Ohtoshi R."/>
            <person name="Moran D.A.P."/>
            <person name="Shinohara A."/>
            <person name="Yoshida Y."/>
            <person name="Fujiwara M."/>
            <person name="Mori M."/>
            <person name="Tomita M."/>
            <person name="Arakawa K."/>
        </authorList>
    </citation>
    <scope>NUCLEOTIDE SEQUENCE [LARGE SCALE GENOMIC DNA]</scope>
</reference>
<gene>
    <name evidence="1" type="ORF">AVEN_93573_1</name>
</gene>
<evidence type="ECO:0000313" key="1">
    <source>
        <dbReference type="EMBL" id="GBL81831.1"/>
    </source>
</evidence>
<name>A0A4Y2APJ9_ARAVE</name>
<dbReference type="EMBL" id="BGPR01000026">
    <property type="protein sequence ID" value="GBL81831.1"/>
    <property type="molecule type" value="Genomic_DNA"/>
</dbReference>
<protein>
    <submittedName>
        <fullName evidence="1">Uncharacterized protein</fullName>
    </submittedName>
</protein>
<sequence length="102" mass="11674">MSVCERDNLSTQGARWIKFGIEWLHQNCKSVSNVERHRESCLSIGCLYANTITQKGNAIDIWQAKAPLFSDHEAKAEQNKSPLLHRWHPYVASCVPVFHPSR</sequence>
<dbReference type="AlphaFoldDB" id="A0A4Y2APJ9"/>
<organism evidence="1 2">
    <name type="scientific">Araneus ventricosus</name>
    <name type="common">Orbweaver spider</name>
    <name type="synonym">Epeira ventricosa</name>
    <dbReference type="NCBI Taxonomy" id="182803"/>
    <lineage>
        <taxon>Eukaryota</taxon>
        <taxon>Metazoa</taxon>
        <taxon>Ecdysozoa</taxon>
        <taxon>Arthropoda</taxon>
        <taxon>Chelicerata</taxon>
        <taxon>Arachnida</taxon>
        <taxon>Araneae</taxon>
        <taxon>Araneomorphae</taxon>
        <taxon>Entelegynae</taxon>
        <taxon>Araneoidea</taxon>
        <taxon>Araneidae</taxon>
        <taxon>Araneus</taxon>
    </lineage>
</organism>
<dbReference type="Proteomes" id="UP000499080">
    <property type="component" value="Unassembled WGS sequence"/>
</dbReference>
<accession>A0A4Y2APJ9</accession>